<comment type="caution">
    <text evidence="1">The sequence shown here is derived from an EMBL/GenBank/DDBJ whole genome shotgun (WGS) entry which is preliminary data.</text>
</comment>
<protein>
    <submittedName>
        <fullName evidence="1">Uncharacterized protein</fullName>
    </submittedName>
</protein>
<organism evidence="1 2">
    <name type="scientific">Pocillopora meandrina</name>
    <dbReference type="NCBI Taxonomy" id="46732"/>
    <lineage>
        <taxon>Eukaryota</taxon>
        <taxon>Metazoa</taxon>
        <taxon>Cnidaria</taxon>
        <taxon>Anthozoa</taxon>
        <taxon>Hexacorallia</taxon>
        <taxon>Scleractinia</taxon>
        <taxon>Astrocoeniina</taxon>
        <taxon>Pocilloporidae</taxon>
        <taxon>Pocillopora</taxon>
    </lineage>
</organism>
<evidence type="ECO:0000313" key="2">
    <source>
        <dbReference type="Proteomes" id="UP001159428"/>
    </source>
</evidence>
<sequence length="162" mass="18166">ICDDLRWLKLIKMGREKTSGTCLGPIVVLGLYTRRLSSALFLPYCKLECKGYEVLVRASRKNTYGLGGLACDDEIEEAWYRFTGAAGSKMPESPPNEDMCGTRAPGWLNGRHPSVAEGKKQTLASVWREFILENLSMDIICSEKRMIAKSEVLGKLWTSDNR</sequence>
<reference evidence="1 2" key="1">
    <citation type="submission" date="2022-05" db="EMBL/GenBank/DDBJ databases">
        <authorList>
            <consortium name="Genoscope - CEA"/>
            <person name="William W."/>
        </authorList>
    </citation>
    <scope>NUCLEOTIDE SEQUENCE [LARGE SCALE GENOMIC DNA]</scope>
</reference>
<gene>
    <name evidence="1" type="ORF">PMEA_00016535</name>
</gene>
<dbReference type="Proteomes" id="UP001159428">
    <property type="component" value="Unassembled WGS sequence"/>
</dbReference>
<dbReference type="AlphaFoldDB" id="A0AAU9VR85"/>
<name>A0AAU9VR85_9CNID</name>
<proteinExistence type="predicted"/>
<keyword evidence="2" id="KW-1185">Reference proteome</keyword>
<dbReference type="EMBL" id="CALNXJ010000003">
    <property type="protein sequence ID" value="CAH3035881.1"/>
    <property type="molecule type" value="Genomic_DNA"/>
</dbReference>
<feature type="non-terminal residue" evidence="1">
    <location>
        <position position="1"/>
    </location>
</feature>
<accession>A0AAU9VR85</accession>
<evidence type="ECO:0000313" key="1">
    <source>
        <dbReference type="EMBL" id="CAH3035881.1"/>
    </source>
</evidence>